<keyword evidence="3" id="KW-1185">Reference proteome</keyword>
<feature type="domain" description="Agenet" evidence="1">
    <location>
        <begin position="82"/>
        <end position="138"/>
    </location>
</feature>
<dbReference type="CDD" id="cd20405">
    <property type="entry name" value="Tudor_Agenet_AtDUF_rpt1_3"/>
    <property type="match status" value="2"/>
</dbReference>
<feature type="domain" description="Agenet" evidence="1">
    <location>
        <begin position="235"/>
        <end position="291"/>
    </location>
</feature>
<comment type="caution">
    <text evidence="2">The sequence shown here is derived from an EMBL/GenBank/DDBJ whole genome shotgun (WGS) entry which is preliminary data.</text>
</comment>
<proteinExistence type="predicted"/>
<evidence type="ECO:0000259" key="1">
    <source>
        <dbReference type="SMART" id="SM00743"/>
    </source>
</evidence>
<dbReference type="PANTHER" id="PTHR31917:SF147">
    <property type="entry name" value="AGENET DOMAIN-CONTAINING PROTEIN"/>
    <property type="match status" value="1"/>
</dbReference>
<dbReference type="CDD" id="cd20406">
    <property type="entry name" value="Tudor_Agenet_AtDUF_rpt2_4"/>
    <property type="match status" value="2"/>
</dbReference>
<dbReference type="EMBL" id="JAUHHV010000001">
    <property type="protein sequence ID" value="KAK1435991.1"/>
    <property type="molecule type" value="Genomic_DNA"/>
</dbReference>
<dbReference type="PANTHER" id="PTHR31917">
    <property type="entry name" value="AGENET DOMAIN-CONTAINING PROTEIN-RELATED"/>
    <property type="match status" value="1"/>
</dbReference>
<gene>
    <name evidence="2" type="ORF">QVD17_01765</name>
</gene>
<dbReference type="Proteomes" id="UP001229421">
    <property type="component" value="Unassembled WGS sequence"/>
</dbReference>
<name>A0AAD8P8J4_TARER</name>
<dbReference type="AlphaFoldDB" id="A0AAD8P8J4"/>
<reference evidence="2" key="1">
    <citation type="journal article" date="2023" name="bioRxiv">
        <title>Improved chromosome-level genome assembly for marigold (Tagetes erecta).</title>
        <authorList>
            <person name="Jiang F."/>
            <person name="Yuan L."/>
            <person name="Wang S."/>
            <person name="Wang H."/>
            <person name="Xu D."/>
            <person name="Wang A."/>
            <person name="Fan W."/>
        </authorList>
    </citation>
    <scope>NUCLEOTIDE SEQUENCE</scope>
    <source>
        <strain evidence="2">WSJ</strain>
        <tissue evidence="2">Leaf</tissue>
    </source>
</reference>
<dbReference type="InterPro" id="IPR008395">
    <property type="entry name" value="Agenet-like_dom"/>
</dbReference>
<dbReference type="SMART" id="SM00743">
    <property type="entry name" value="Agenet"/>
    <property type="match status" value="4"/>
</dbReference>
<evidence type="ECO:0000313" key="3">
    <source>
        <dbReference type="Proteomes" id="UP001229421"/>
    </source>
</evidence>
<accession>A0AAD8P8J4</accession>
<dbReference type="Pfam" id="PF05641">
    <property type="entry name" value="Agenet"/>
    <property type="match status" value="2"/>
</dbReference>
<feature type="domain" description="Agenet" evidence="1">
    <location>
        <begin position="7"/>
        <end position="79"/>
    </location>
</feature>
<dbReference type="InterPro" id="IPR014002">
    <property type="entry name" value="Agenet_dom_plant"/>
</dbReference>
<feature type="domain" description="Agenet" evidence="1">
    <location>
        <begin position="164"/>
        <end position="232"/>
    </location>
</feature>
<protein>
    <recommendedName>
        <fullName evidence="1">Agenet domain-containing protein</fullName>
    </recommendedName>
</protein>
<evidence type="ECO:0000313" key="2">
    <source>
        <dbReference type="EMBL" id="KAK1435991.1"/>
    </source>
</evidence>
<dbReference type="Gene3D" id="2.30.30.140">
    <property type="match status" value="1"/>
</dbReference>
<organism evidence="2 3">
    <name type="scientific">Tagetes erecta</name>
    <name type="common">African marigold</name>
    <dbReference type="NCBI Taxonomy" id="13708"/>
    <lineage>
        <taxon>Eukaryota</taxon>
        <taxon>Viridiplantae</taxon>
        <taxon>Streptophyta</taxon>
        <taxon>Embryophyta</taxon>
        <taxon>Tracheophyta</taxon>
        <taxon>Spermatophyta</taxon>
        <taxon>Magnoliopsida</taxon>
        <taxon>eudicotyledons</taxon>
        <taxon>Gunneridae</taxon>
        <taxon>Pentapetalae</taxon>
        <taxon>asterids</taxon>
        <taxon>campanulids</taxon>
        <taxon>Asterales</taxon>
        <taxon>Asteraceae</taxon>
        <taxon>Asteroideae</taxon>
        <taxon>Heliantheae alliance</taxon>
        <taxon>Tageteae</taxon>
        <taxon>Tagetes</taxon>
    </lineage>
</organism>
<sequence>MANDLNSVFKPGAEVEVSSNDNGFRGAWYAGTVIKPKTYKNKQLIQVEYKTLMSDESGTKPLRETLDVVQLRPLPPREKRDRDFKFSEEVDAYYNDGWWEGVITALLPGNRYSVFFRATREQLEFSGTELRVHREWFYGNWVPPLEQEQAEASISIELNTCDHIKFTKGADVEICSDEDGFYGAWFSATVLEQLSNGSFKVEYKSLRNDDDTAFLTEIVDTNHIRPCPPPPREGDPFRMFEEVDALYNDGWWVGVVIKVLNRQKYEVYFRGTEEQMVFKQSDLRRHLEWINGKWVSSSAVCNLVNR</sequence>